<dbReference type="Gene3D" id="3.30.479.10">
    <property type="entry name" value="6-pyruvoyl tetrahydropterin synthase/QueD"/>
    <property type="match status" value="2"/>
</dbReference>
<evidence type="ECO:0000256" key="2">
    <source>
        <dbReference type="ARBA" id="ARBA00005061"/>
    </source>
</evidence>
<evidence type="ECO:0000256" key="7">
    <source>
        <dbReference type="ARBA" id="ARBA00022833"/>
    </source>
</evidence>
<proteinExistence type="inferred from homology"/>
<evidence type="ECO:0000256" key="5">
    <source>
        <dbReference type="ARBA" id="ARBA00018141"/>
    </source>
</evidence>
<dbReference type="GO" id="GO:0070497">
    <property type="term" value="F:6-carboxytetrahydropterin synthase activity"/>
    <property type="evidence" value="ECO:0007669"/>
    <property type="project" value="UniProtKB-EC"/>
</dbReference>
<sequence length="144" mass="16579">MFEIRWETIVDSAHRLYEHTRKCAFLHGHSYKIKLRLGGKIAADGMLVDFGFLKEKIHKLLDHKVILNREDPLVNILKNAGQKLVVLDRNPSAENLALLCCSIILHEFENVSWVEAEVYETPTQSGFVSMERGDLEKVEYEVVE</sequence>
<dbReference type="UniPathway" id="UPA00391"/>
<dbReference type="EC" id="4.1.2.50" evidence="4"/>
<keyword evidence="7" id="KW-0862">Zinc</keyword>
<evidence type="ECO:0000313" key="11">
    <source>
        <dbReference type="EMBL" id="HGL17641.1"/>
    </source>
</evidence>
<comment type="catalytic activity">
    <reaction evidence="10">
        <text>7,8-dihydroneopterin 3'-triphosphate + H2O = 6-carboxy-5,6,7,8-tetrahydropterin + triphosphate + acetaldehyde + 2 H(+)</text>
        <dbReference type="Rhea" id="RHEA:27966"/>
        <dbReference type="ChEBI" id="CHEBI:15343"/>
        <dbReference type="ChEBI" id="CHEBI:15377"/>
        <dbReference type="ChEBI" id="CHEBI:15378"/>
        <dbReference type="ChEBI" id="CHEBI:18036"/>
        <dbReference type="ChEBI" id="CHEBI:58462"/>
        <dbReference type="ChEBI" id="CHEBI:61032"/>
        <dbReference type="EC" id="4.1.2.50"/>
    </reaction>
</comment>
<comment type="similarity">
    <text evidence="3">Belongs to the PTPS family. QueD subfamily.</text>
</comment>
<evidence type="ECO:0000256" key="10">
    <source>
        <dbReference type="ARBA" id="ARBA00048807"/>
    </source>
</evidence>
<protein>
    <recommendedName>
        <fullName evidence="5">6-carboxy-5,6,7,8-tetrahydropterin synthase</fullName>
        <ecNumber evidence="4">4.1.2.50</ecNumber>
    </recommendedName>
    <alternativeName>
        <fullName evidence="9">Queuosine biosynthesis protein QueD</fullName>
    </alternativeName>
</protein>
<comment type="caution">
    <text evidence="11">The sequence shown here is derived from an EMBL/GenBank/DDBJ whole genome shotgun (WGS) entry which is preliminary data.</text>
</comment>
<dbReference type="InterPro" id="IPR038418">
    <property type="entry name" value="6-PTP_synth/QueD_sf"/>
</dbReference>
<comment type="cofactor">
    <cofactor evidence="1">
        <name>Zn(2+)</name>
        <dbReference type="ChEBI" id="CHEBI:29105"/>
    </cofactor>
</comment>
<accession>A0A7V3ZYA7</accession>
<keyword evidence="6" id="KW-0479">Metal-binding</keyword>
<evidence type="ECO:0000256" key="6">
    <source>
        <dbReference type="ARBA" id="ARBA00022723"/>
    </source>
</evidence>
<dbReference type="PANTHER" id="PTHR12589">
    <property type="entry name" value="PYRUVOYL TETRAHYDROBIOPTERIN SYNTHASE"/>
    <property type="match status" value="1"/>
</dbReference>
<evidence type="ECO:0000256" key="8">
    <source>
        <dbReference type="ARBA" id="ARBA00023239"/>
    </source>
</evidence>
<dbReference type="EMBL" id="DTDJ01000032">
    <property type="protein sequence ID" value="HGL17641.1"/>
    <property type="molecule type" value="Genomic_DNA"/>
</dbReference>
<dbReference type="InterPro" id="IPR007115">
    <property type="entry name" value="6-PTP_synth/QueD"/>
</dbReference>
<dbReference type="AlphaFoldDB" id="A0A7V3ZYA7"/>
<keyword evidence="8" id="KW-0456">Lyase</keyword>
<gene>
    <name evidence="11" type="ORF">ENU66_04865</name>
</gene>
<dbReference type="GO" id="GO:0046872">
    <property type="term" value="F:metal ion binding"/>
    <property type="evidence" value="ECO:0007669"/>
    <property type="project" value="UniProtKB-KW"/>
</dbReference>
<evidence type="ECO:0000256" key="9">
    <source>
        <dbReference type="ARBA" id="ARBA00031449"/>
    </source>
</evidence>
<name>A0A7V3ZYA7_UNCW3</name>
<organism evidence="11">
    <name type="scientific">candidate division WOR-3 bacterium</name>
    <dbReference type="NCBI Taxonomy" id="2052148"/>
    <lineage>
        <taxon>Bacteria</taxon>
        <taxon>Bacteria division WOR-3</taxon>
    </lineage>
</organism>
<comment type="pathway">
    <text evidence="2">Purine metabolism; 7-cyano-7-deazaguanine biosynthesis.</text>
</comment>
<evidence type="ECO:0000256" key="1">
    <source>
        <dbReference type="ARBA" id="ARBA00001947"/>
    </source>
</evidence>
<dbReference type="PANTHER" id="PTHR12589:SF7">
    <property type="entry name" value="6-PYRUVOYL TETRAHYDROBIOPTERIN SYNTHASE"/>
    <property type="match status" value="1"/>
</dbReference>
<reference evidence="11" key="1">
    <citation type="journal article" date="2020" name="mSystems">
        <title>Genome- and Community-Level Interaction Insights into Carbon Utilization and Element Cycling Functions of Hydrothermarchaeota in Hydrothermal Sediment.</title>
        <authorList>
            <person name="Zhou Z."/>
            <person name="Liu Y."/>
            <person name="Xu W."/>
            <person name="Pan J."/>
            <person name="Luo Z.H."/>
            <person name="Li M."/>
        </authorList>
    </citation>
    <scope>NUCLEOTIDE SEQUENCE [LARGE SCALE GENOMIC DNA]</scope>
    <source>
        <strain evidence="11">SpSt-69</strain>
    </source>
</reference>
<dbReference type="Pfam" id="PF01242">
    <property type="entry name" value="PTPS"/>
    <property type="match status" value="1"/>
</dbReference>
<evidence type="ECO:0000256" key="3">
    <source>
        <dbReference type="ARBA" id="ARBA00008900"/>
    </source>
</evidence>
<dbReference type="SUPFAM" id="SSF55620">
    <property type="entry name" value="Tetrahydrobiopterin biosynthesis enzymes-like"/>
    <property type="match status" value="1"/>
</dbReference>
<evidence type="ECO:0000256" key="4">
    <source>
        <dbReference type="ARBA" id="ARBA00012982"/>
    </source>
</evidence>